<evidence type="ECO:0000256" key="2">
    <source>
        <dbReference type="ARBA" id="ARBA00023315"/>
    </source>
</evidence>
<evidence type="ECO:0000256" key="1">
    <source>
        <dbReference type="ARBA" id="ARBA00022679"/>
    </source>
</evidence>
<dbReference type="InterPro" id="IPR051016">
    <property type="entry name" value="Diverse_Substrate_AcTransf"/>
</dbReference>
<dbReference type="SUPFAM" id="SSF55729">
    <property type="entry name" value="Acyl-CoA N-acyltransferases (Nat)"/>
    <property type="match status" value="1"/>
</dbReference>
<proteinExistence type="predicted"/>
<dbReference type="Gene3D" id="3.40.630.30">
    <property type="match status" value="1"/>
</dbReference>
<sequence length="392" mass="40961">MALRSGCSSVELCSAPAVGGLSPSCGSLSILSQALSSLPASSSRRIQASNSLGVLLRCRGGGFRHSPADLRAALAELSCMLAACPHIGRVAFGAAKACPDGTLAVDVPAMKTVARSLSGRALTFHRAFDAILASLPPPVSPGRLHALLDSVAATGATRLLTSGGCGTAVEGRAMLRRIQAYLARAHPALEVVAAAGLSAAQLPALLEVVVPSHVHLGEGLRAAAPAVTPDDPLGFGQDEPELDGRKIQALAEYEKEPDAVNTSVPVFLRDGYGDSPIFYCLALTSGGGGEVVGTAFFYIAYSTWEGRLLYLEDLYIAPEFRGRGAGKAIMLALAKIAREIDAGRFVWQAFDWNTPAIDFYKSIGASVVTEWVDCRMGREQIAAFVEGHVNGE</sequence>
<dbReference type="InterPro" id="IPR036822">
    <property type="entry name" value="CutC-like_dom_sf"/>
</dbReference>
<dbReference type="Proteomes" id="UP001165060">
    <property type="component" value="Unassembled WGS sequence"/>
</dbReference>
<dbReference type="PROSITE" id="PS51186">
    <property type="entry name" value="GNAT"/>
    <property type="match status" value="1"/>
</dbReference>
<name>A0ABQ6N922_9STRA</name>
<gene>
    <name evidence="4" type="ORF">TeGR_g13843</name>
</gene>
<dbReference type="PANTHER" id="PTHR10545:SF29">
    <property type="entry name" value="GH14572P-RELATED"/>
    <property type="match status" value="1"/>
</dbReference>
<dbReference type="Gene3D" id="3.20.20.380">
    <property type="entry name" value="Copper homeostasis (CutC) domain"/>
    <property type="match status" value="1"/>
</dbReference>
<dbReference type="Pfam" id="PF00583">
    <property type="entry name" value="Acetyltransf_1"/>
    <property type="match status" value="1"/>
</dbReference>
<comment type="caution">
    <text evidence="4">The sequence shown here is derived from an EMBL/GenBank/DDBJ whole genome shotgun (WGS) entry which is preliminary data.</text>
</comment>
<reference evidence="4 5" key="1">
    <citation type="journal article" date="2023" name="Commun. Biol.">
        <title>Genome analysis of Parmales, the sister group of diatoms, reveals the evolutionary specialization of diatoms from phago-mixotrophs to photoautotrophs.</title>
        <authorList>
            <person name="Ban H."/>
            <person name="Sato S."/>
            <person name="Yoshikawa S."/>
            <person name="Yamada K."/>
            <person name="Nakamura Y."/>
            <person name="Ichinomiya M."/>
            <person name="Sato N."/>
            <person name="Blanc-Mathieu R."/>
            <person name="Endo H."/>
            <person name="Kuwata A."/>
            <person name="Ogata H."/>
        </authorList>
    </citation>
    <scope>NUCLEOTIDE SEQUENCE [LARGE SCALE GENOMIC DNA]</scope>
</reference>
<accession>A0ABQ6N922</accession>
<dbReference type="SUPFAM" id="SSF110395">
    <property type="entry name" value="CutC-like"/>
    <property type="match status" value="1"/>
</dbReference>
<dbReference type="InterPro" id="IPR005627">
    <property type="entry name" value="CutC-like"/>
</dbReference>
<dbReference type="InterPro" id="IPR016181">
    <property type="entry name" value="Acyl_CoA_acyltransferase"/>
</dbReference>
<dbReference type="CDD" id="cd04301">
    <property type="entry name" value="NAT_SF"/>
    <property type="match status" value="1"/>
</dbReference>
<dbReference type="InterPro" id="IPR000182">
    <property type="entry name" value="GNAT_dom"/>
</dbReference>
<dbReference type="PANTHER" id="PTHR10545">
    <property type="entry name" value="DIAMINE N-ACETYLTRANSFERASE"/>
    <property type="match status" value="1"/>
</dbReference>
<keyword evidence="5" id="KW-1185">Reference proteome</keyword>
<evidence type="ECO:0000313" key="4">
    <source>
        <dbReference type="EMBL" id="GMI42967.1"/>
    </source>
</evidence>
<protein>
    <recommendedName>
        <fullName evidence="3">N-acetyltransferase domain-containing protein</fullName>
    </recommendedName>
</protein>
<dbReference type="Pfam" id="PF03932">
    <property type="entry name" value="CutC"/>
    <property type="match status" value="1"/>
</dbReference>
<organism evidence="4 5">
    <name type="scientific">Tetraparma gracilis</name>
    <dbReference type="NCBI Taxonomy" id="2962635"/>
    <lineage>
        <taxon>Eukaryota</taxon>
        <taxon>Sar</taxon>
        <taxon>Stramenopiles</taxon>
        <taxon>Ochrophyta</taxon>
        <taxon>Bolidophyceae</taxon>
        <taxon>Parmales</taxon>
        <taxon>Triparmaceae</taxon>
        <taxon>Tetraparma</taxon>
    </lineage>
</organism>
<keyword evidence="1" id="KW-0808">Transferase</keyword>
<feature type="domain" description="N-acetyltransferase" evidence="3">
    <location>
        <begin position="237"/>
        <end position="391"/>
    </location>
</feature>
<evidence type="ECO:0000259" key="3">
    <source>
        <dbReference type="PROSITE" id="PS51186"/>
    </source>
</evidence>
<dbReference type="EMBL" id="BRYB01001103">
    <property type="protein sequence ID" value="GMI42967.1"/>
    <property type="molecule type" value="Genomic_DNA"/>
</dbReference>
<keyword evidence="2" id="KW-0012">Acyltransferase</keyword>
<evidence type="ECO:0000313" key="5">
    <source>
        <dbReference type="Proteomes" id="UP001165060"/>
    </source>
</evidence>